<evidence type="ECO:0000313" key="4">
    <source>
        <dbReference type="Proteomes" id="UP000030678"/>
    </source>
</evidence>
<organism evidence="3 4">
    <name type="scientific">Cladophialophora carrionii CBS 160.54</name>
    <dbReference type="NCBI Taxonomy" id="1279043"/>
    <lineage>
        <taxon>Eukaryota</taxon>
        <taxon>Fungi</taxon>
        <taxon>Dikarya</taxon>
        <taxon>Ascomycota</taxon>
        <taxon>Pezizomycotina</taxon>
        <taxon>Eurotiomycetes</taxon>
        <taxon>Chaetothyriomycetidae</taxon>
        <taxon>Chaetothyriales</taxon>
        <taxon>Herpotrichiellaceae</taxon>
        <taxon>Cladophialophora</taxon>
    </lineage>
</organism>
<accession>V9DRR8</accession>
<dbReference type="EMBL" id="KB822697">
    <property type="protein sequence ID" value="ETI29346.1"/>
    <property type="molecule type" value="Genomic_DNA"/>
</dbReference>
<gene>
    <name evidence="3" type="ORF">G647_01799</name>
</gene>
<sequence length="147" mass="14783">MRSFVLFAALPLLASAWTEHKLLTRATGNATACETGDKVCGAFCIPGTYTCCPDLEGGCQTSKSVCQEGDNGVYGCCPIGEICTGNGGAEFLDDSSDDDSGNDDNDTSTGGSSGDIESASASNDARPVVLSQGLMAAVVAAGIVGLL</sequence>
<reference evidence="3 4" key="1">
    <citation type="submission" date="2013-03" db="EMBL/GenBank/DDBJ databases">
        <title>The Genome Sequence of Cladophialophora carrionii CBS 160.54.</title>
        <authorList>
            <consortium name="The Broad Institute Genomics Platform"/>
            <person name="Cuomo C."/>
            <person name="de Hoog S."/>
            <person name="Gorbushina A."/>
            <person name="Walker B."/>
            <person name="Young S.K."/>
            <person name="Zeng Q."/>
            <person name="Gargeya S."/>
            <person name="Fitzgerald M."/>
            <person name="Haas B."/>
            <person name="Abouelleil A."/>
            <person name="Allen A.W."/>
            <person name="Alvarado L."/>
            <person name="Arachchi H.M."/>
            <person name="Berlin A.M."/>
            <person name="Chapman S.B."/>
            <person name="Gainer-Dewar J."/>
            <person name="Goldberg J."/>
            <person name="Griggs A."/>
            <person name="Gujja S."/>
            <person name="Hansen M."/>
            <person name="Howarth C."/>
            <person name="Imamovic A."/>
            <person name="Ireland A."/>
            <person name="Larimer J."/>
            <person name="McCowan C."/>
            <person name="Murphy C."/>
            <person name="Pearson M."/>
            <person name="Poon T.W."/>
            <person name="Priest M."/>
            <person name="Roberts A."/>
            <person name="Saif S."/>
            <person name="Shea T."/>
            <person name="Sisk P."/>
            <person name="Sykes S."/>
            <person name="Wortman J."/>
            <person name="Nusbaum C."/>
            <person name="Birren B."/>
        </authorList>
    </citation>
    <scope>NUCLEOTIDE SEQUENCE [LARGE SCALE GENOMIC DNA]</scope>
    <source>
        <strain evidence="3 4">CBS 160.54</strain>
    </source>
</reference>
<feature type="signal peptide" evidence="2">
    <location>
        <begin position="1"/>
        <end position="16"/>
    </location>
</feature>
<feature type="compositionally biased region" description="Acidic residues" evidence="1">
    <location>
        <begin position="93"/>
        <end position="106"/>
    </location>
</feature>
<evidence type="ECO:0000256" key="2">
    <source>
        <dbReference type="SAM" id="SignalP"/>
    </source>
</evidence>
<feature type="region of interest" description="Disordered" evidence="1">
    <location>
        <begin position="93"/>
        <end position="121"/>
    </location>
</feature>
<dbReference type="VEuPathDB" id="FungiDB:G647_01799"/>
<name>V9DRR8_9EURO</name>
<feature type="chain" id="PRO_5004773861" description="GPI anchored serine-threonine rich protein" evidence="2">
    <location>
        <begin position="17"/>
        <end position="147"/>
    </location>
</feature>
<dbReference type="AlphaFoldDB" id="V9DRR8"/>
<dbReference type="Proteomes" id="UP000030678">
    <property type="component" value="Unassembled WGS sequence"/>
</dbReference>
<protein>
    <recommendedName>
        <fullName evidence="5">GPI anchored serine-threonine rich protein</fullName>
    </recommendedName>
</protein>
<dbReference type="OrthoDB" id="5152093at2759"/>
<evidence type="ECO:0008006" key="5">
    <source>
        <dbReference type="Google" id="ProtNLM"/>
    </source>
</evidence>
<evidence type="ECO:0000256" key="1">
    <source>
        <dbReference type="SAM" id="MobiDB-lite"/>
    </source>
</evidence>
<proteinExistence type="predicted"/>
<keyword evidence="2" id="KW-0732">Signal</keyword>
<dbReference type="GeneID" id="19980292"/>
<dbReference type="RefSeq" id="XP_008723420.1">
    <property type="nucleotide sequence ID" value="XM_008725198.1"/>
</dbReference>
<evidence type="ECO:0000313" key="3">
    <source>
        <dbReference type="EMBL" id="ETI29346.1"/>
    </source>
</evidence>
<dbReference type="HOGENOM" id="CLU_1807281_0_0_1"/>